<dbReference type="GO" id="GO:0004029">
    <property type="term" value="F:aldehyde dehydrogenase (NAD+) activity"/>
    <property type="evidence" value="ECO:0007669"/>
    <property type="project" value="TreeGrafter"/>
</dbReference>
<dbReference type="Pfam" id="PF01370">
    <property type="entry name" value="Epimerase"/>
    <property type="match status" value="1"/>
</dbReference>
<evidence type="ECO:0000259" key="1">
    <source>
        <dbReference type="Pfam" id="PF01370"/>
    </source>
</evidence>
<dbReference type="Gene3D" id="3.40.50.720">
    <property type="entry name" value="NAD(P)-binding Rossmann-like Domain"/>
    <property type="match status" value="1"/>
</dbReference>
<dbReference type="GO" id="GO:0005737">
    <property type="term" value="C:cytoplasm"/>
    <property type="evidence" value="ECO:0007669"/>
    <property type="project" value="TreeGrafter"/>
</dbReference>
<dbReference type="EMBL" id="MVHF01000061">
    <property type="protein sequence ID" value="ORA23574.1"/>
    <property type="molecule type" value="Genomic_DNA"/>
</dbReference>
<reference evidence="2 3" key="1">
    <citation type="submission" date="2017-02" db="EMBL/GenBank/DDBJ databases">
        <title>The new phylogeny of genus Mycobacterium.</title>
        <authorList>
            <person name="Tortoli E."/>
            <person name="Trovato A."/>
            <person name="Cirillo D.M."/>
        </authorList>
    </citation>
    <scope>NUCLEOTIDE SEQUENCE [LARGE SCALE GENOMIC DNA]</scope>
    <source>
        <strain evidence="2 3">RW6</strain>
    </source>
</reference>
<accession>A0A1X0A0R1</accession>
<evidence type="ECO:0000313" key="3">
    <source>
        <dbReference type="Proteomes" id="UP000192448"/>
    </source>
</evidence>
<dbReference type="SUPFAM" id="SSF51735">
    <property type="entry name" value="NAD(P)-binding Rossmann-fold domains"/>
    <property type="match status" value="1"/>
</dbReference>
<dbReference type="InterPro" id="IPR001509">
    <property type="entry name" value="Epimerase_deHydtase"/>
</dbReference>
<proteinExistence type="predicted"/>
<dbReference type="InterPro" id="IPR051783">
    <property type="entry name" value="NAD(P)-dependent_oxidoreduct"/>
</dbReference>
<dbReference type="AlphaFoldDB" id="A0A1X0A0R1"/>
<dbReference type="OrthoDB" id="9801785at2"/>
<comment type="caution">
    <text evidence="2">The sequence shown here is derived from an EMBL/GenBank/DDBJ whole genome shotgun (WGS) entry which is preliminary data.</text>
</comment>
<dbReference type="InterPro" id="IPR036291">
    <property type="entry name" value="NAD(P)-bd_dom_sf"/>
</dbReference>
<gene>
    <name evidence="2" type="ORF">BST13_34970</name>
</gene>
<dbReference type="Proteomes" id="UP000192448">
    <property type="component" value="Unassembled WGS sequence"/>
</dbReference>
<dbReference type="PANTHER" id="PTHR48079">
    <property type="entry name" value="PROTEIN YEEZ"/>
    <property type="match status" value="1"/>
</dbReference>
<dbReference type="STRING" id="1927124.BST13_34970"/>
<sequence>MTALVIGANGYLGSHVTRQLVEAGEDVRVMVRPGANTIGIDDLDVTRFIGDIWDSAVLREAMTGADVVYYCVVDTRGWLRDPAPLFRTNVEGTRNVLDVAVEPEIASGLRRFVFTSSYATVDRRRTRVSNEDDVIGPNQMKRLTPYVRSRVLAENLVLQYARERGLPAVAMCVSTTYGGRDWGRTPHGSIIAAAAFGKLPFVMSGIELEAVGVNDAARALILAADKGRIGERYLISAKMISNAEVARIAADAAGVAPPAKTIPLPLTYALATIGTIKGRLKGTEEQMSLASLRLMRAEAPVDHGKAERELGWRPGPVEDSVREAAQFWVGVRAARRAAKQG</sequence>
<feature type="domain" description="NAD-dependent epimerase/dehydratase" evidence="1">
    <location>
        <begin position="3"/>
        <end position="235"/>
    </location>
</feature>
<evidence type="ECO:0000313" key="2">
    <source>
        <dbReference type="EMBL" id="ORA23574.1"/>
    </source>
</evidence>
<protein>
    <submittedName>
        <fullName evidence="2">NAD-dependent dehydratase</fullName>
    </submittedName>
</protein>
<name>A0A1X0A0R1_9MYCO</name>
<keyword evidence="3" id="KW-1185">Reference proteome</keyword>
<dbReference type="RefSeq" id="WP_083170414.1">
    <property type="nucleotide sequence ID" value="NZ_MVHF01000061.1"/>
</dbReference>
<organism evidence="2 3">
    <name type="scientific">Mycobacterium aquaticum</name>
    <dbReference type="NCBI Taxonomy" id="1927124"/>
    <lineage>
        <taxon>Bacteria</taxon>
        <taxon>Bacillati</taxon>
        <taxon>Actinomycetota</taxon>
        <taxon>Actinomycetes</taxon>
        <taxon>Mycobacteriales</taxon>
        <taxon>Mycobacteriaceae</taxon>
        <taxon>Mycobacterium</taxon>
    </lineage>
</organism>
<dbReference type="PANTHER" id="PTHR48079:SF6">
    <property type="entry name" value="NAD(P)-BINDING DOMAIN-CONTAINING PROTEIN-RELATED"/>
    <property type="match status" value="1"/>
</dbReference>